<dbReference type="Proteomes" id="UP000553209">
    <property type="component" value="Unassembled WGS sequence"/>
</dbReference>
<reference evidence="1 2" key="1">
    <citation type="submission" date="2020-04" db="EMBL/GenBank/DDBJ databases">
        <title>MicrobeNet Type strains.</title>
        <authorList>
            <person name="Nicholson A.C."/>
        </authorList>
    </citation>
    <scope>NUCLEOTIDE SEQUENCE [LARGE SCALE GENOMIC DNA]</scope>
    <source>
        <strain evidence="1 2">ATCC 23612</strain>
    </source>
</reference>
<dbReference type="InterPro" id="IPR036170">
    <property type="entry name" value="YezG-like_sf"/>
</dbReference>
<name>A0A7X6MB71_9ACTN</name>
<dbReference type="EMBL" id="JAAXPG010000009">
    <property type="protein sequence ID" value="NKY98193.1"/>
    <property type="molecule type" value="Genomic_DNA"/>
</dbReference>
<keyword evidence="2" id="KW-1185">Reference proteome</keyword>
<proteinExistence type="predicted"/>
<comment type="caution">
    <text evidence="1">The sequence shown here is derived from an EMBL/GenBank/DDBJ whole genome shotgun (WGS) entry which is preliminary data.</text>
</comment>
<protein>
    <submittedName>
        <fullName evidence="1">Uncharacterized protein</fullName>
    </submittedName>
</protein>
<dbReference type="AlphaFoldDB" id="A0A7X6MB71"/>
<organism evidence="1 2">
    <name type="scientific">Nocardiopsis alborubida</name>
    <dbReference type="NCBI Taxonomy" id="146802"/>
    <lineage>
        <taxon>Bacteria</taxon>
        <taxon>Bacillati</taxon>
        <taxon>Actinomycetota</taxon>
        <taxon>Actinomycetes</taxon>
        <taxon>Streptosporangiales</taxon>
        <taxon>Nocardiopsidaceae</taxon>
        <taxon>Nocardiopsis</taxon>
    </lineage>
</organism>
<dbReference type="SUPFAM" id="SSF160424">
    <property type="entry name" value="BH3703-like"/>
    <property type="match status" value="1"/>
</dbReference>
<accession>A0A7X6MB71</accession>
<evidence type="ECO:0000313" key="1">
    <source>
        <dbReference type="EMBL" id="NKY98193.1"/>
    </source>
</evidence>
<sequence length="149" mass="16993">MAESGRTSLGPIEQEWILQQIGGEILAVLGDGWREVKYTVNLIESYLEEDLEVVYGDREAEKGRAPLVVMQSVRKLRSGMYQESRGAWHGMRYTISPSGDYRAEYSYDEVDFDFSPSLEAFVQDLESFPRESEFIPGWLQLEIEQAGKG</sequence>
<gene>
    <name evidence="1" type="ORF">HGB44_11090</name>
</gene>
<evidence type="ECO:0000313" key="2">
    <source>
        <dbReference type="Proteomes" id="UP000553209"/>
    </source>
</evidence>
<dbReference type="RefSeq" id="WP_168444008.1">
    <property type="nucleotide sequence ID" value="NZ_JAAXPG010000009.1"/>
</dbReference>